<accession>A0AAV5REZ9</accession>
<keyword evidence="2" id="KW-0472">Membrane</keyword>
<feature type="transmembrane region" description="Helical" evidence="2">
    <location>
        <begin position="659"/>
        <end position="685"/>
    </location>
</feature>
<dbReference type="Pfam" id="PF05024">
    <property type="entry name" value="Gpi1"/>
    <property type="match status" value="1"/>
</dbReference>
<feature type="compositionally biased region" description="Low complexity" evidence="1">
    <location>
        <begin position="297"/>
        <end position="307"/>
    </location>
</feature>
<dbReference type="PANTHER" id="PTHR21329:SF3">
    <property type="entry name" value="PHOSPHATIDYLINOSITOL N-ACETYLGLUCOSAMINYLTRANSFERASE SUBUNIT Q"/>
    <property type="match status" value="1"/>
</dbReference>
<evidence type="ECO:0000313" key="4">
    <source>
        <dbReference type="Proteomes" id="UP001362899"/>
    </source>
</evidence>
<keyword evidence="4" id="KW-1185">Reference proteome</keyword>
<feature type="transmembrane region" description="Helical" evidence="2">
    <location>
        <begin position="691"/>
        <end position="714"/>
    </location>
</feature>
<feature type="transmembrane region" description="Helical" evidence="2">
    <location>
        <begin position="604"/>
        <end position="623"/>
    </location>
</feature>
<evidence type="ECO:0000313" key="3">
    <source>
        <dbReference type="EMBL" id="GMM50110.1"/>
    </source>
</evidence>
<dbReference type="PANTHER" id="PTHR21329">
    <property type="entry name" value="PHOSPHATIDYLINOSITOL N-ACETYLGLUCOSAMINYLTRANSFERASE SUBUNIT Q-RELATED"/>
    <property type="match status" value="1"/>
</dbReference>
<gene>
    <name evidence="3" type="ORF">DASB73_010680</name>
</gene>
<feature type="region of interest" description="Disordered" evidence="1">
    <location>
        <begin position="157"/>
        <end position="177"/>
    </location>
</feature>
<dbReference type="Proteomes" id="UP001362899">
    <property type="component" value="Unassembled WGS sequence"/>
</dbReference>
<protein>
    <submittedName>
        <fullName evidence="3">Phosphatidylinositol N-acetylglucosaminyltransferase</fullName>
    </submittedName>
</protein>
<dbReference type="GO" id="GO:0016020">
    <property type="term" value="C:membrane"/>
    <property type="evidence" value="ECO:0007669"/>
    <property type="project" value="InterPro"/>
</dbReference>
<feature type="compositionally biased region" description="Basic residues" evidence="1">
    <location>
        <begin position="308"/>
        <end position="317"/>
    </location>
</feature>
<dbReference type="EMBL" id="BTGC01000003">
    <property type="protein sequence ID" value="GMM50110.1"/>
    <property type="molecule type" value="Genomic_DNA"/>
</dbReference>
<name>A0AAV5REZ9_STABA</name>
<dbReference type="AlphaFoldDB" id="A0AAV5REZ9"/>
<proteinExistence type="predicted"/>
<feature type="compositionally biased region" description="Polar residues" evidence="1">
    <location>
        <begin position="321"/>
        <end position="330"/>
    </location>
</feature>
<dbReference type="GO" id="GO:0006506">
    <property type="term" value="P:GPI anchor biosynthetic process"/>
    <property type="evidence" value="ECO:0007669"/>
    <property type="project" value="InterPro"/>
</dbReference>
<feature type="region of interest" description="Disordered" evidence="1">
    <location>
        <begin position="290"/>
        <end position="381"/>
    </location>
</feature>
<keyword evidence="2" id="KW-1133">Transmembrane helix</keyword>
<evidence type="ECO:0000256" key="1">
    <source>
        <dbReference type="SAM" id="MobiDB-lite"/>
    </source>
</evidence>
<evidence type="ECO:0000256" key="2">
    <source>
        <dbReference type="SAM" id="Phobius"/>
    </source>
</evidence>
<keyword evidence="2" id="KW-0812">Transmembrane</keyword>
<comment type="caution">
    <text evidence="3">The sequence shown here is derived from an EMBL/GenBank/DDBJ whole genome shotgun (WGS) entry which is preliminary data.</text>
</comment>
<keyword evidence="3" id="KW-0328">Glycosyltransferase</keyword>
<sequence length="820" mass="91624">MRIYWPENCQNVRLDGERRQIGGALVGFANDNEQVVIVGVLPKSLEEARALLAEAYEIGGKQEKETIETEKMTGIGKEIKIETNTNTKNTTGLQALAPNSDTLLKTHKLSVLGSFDKKGPLFYIENGKVLSPIDGDSCMVVQYTVPNTRRMHYLSIDESSNSKSNSDSKSSCSSSNCSSKIGMPIGIETGIETESNSSAENKIEIEIETEVGKETEKEVRTKQLEALAAYHTDTPGSITETAPETAPKTVRAVKRGKPRTTLDVCIAQMNSASELQSALEVISTFPISSFEGKKTKSSSNPRSPRNLRNLRRLRNPRNSRGSKNLNSPRISESSEVSVSKTSELSETSEMSEMSEMSESSEISESSESSEEPHFVQNSRKRDELEKLEKIERYRKSISPRGPCFLKSEASRRLAVRALMIYRLFLEIALKALNYSPLKAHCCAALQIEMRINQLYYLPLQYTRISIRSLKDSAWKTADRNHTYIQFYNVLLLAAVDYILGWYVCTKVLQNAAFLETVLRKDAVKLLLVELEDGAHWLMSYPAGFKLNTQLAEYLGEIIILTISWWRQVVEAALSPKVLHTLVTLVAYSGLVGGVSLQISFAVDIVAVSCIHVLLFYILLVRLYRHLLDAFGALFRVFRGRKYNVLRQRVDRGDYDVNQLLLGTLLFTLALFLVPTIFAFYAVFAACRVLELSVLAFLCCSLAFINYLPLFPLILRTVEPERVPGGIILKPTALAIGGYGVSLTSHPVPMKLLFKNFLRSTGSFLARGFSTCTLLDLVKGRPMAVQQANLYSSLYSVMPSRPGLDDSFEEELRCFFFSTDI</sequence>
<dbReference type="GO" id="GO:0016757">
    <property type="term" value="F:glycosyltransferase activity"/>
    <property type="evidence" value="ECO:0007669"/>
    <property type="project" value="UniProtKB-KW"/>
</dbReference>
<keyword evidence="3" id="KW-0808">Transferase</keyword>
<reference evidence="3 4" key="1">
    <citation type="journal article" date="2023" name="Elife">
        <title>Identification of key yeast species and microbe-microbe interactions impacting larval growth of Drosophila in the wild.</title>
        <authorList>
            <person name="Mure A."/>
            <person name="Sugiura Y."/>
            <person name="Maeda R."/>
            <person name="Honda K."/>
            <person name="Sakurai N."/>
            <person name="Takahashi Y."/>
            <person name="Watada M."/>
            <person name="Katoh T."/>
            <person name="Gotoh A."/>
            <person name="Gotoh Y."/>
            <person name="Taniguchi I."/>
            <person name="Nakamura K."/>
            <person name="Hayashi T."/>
            <person name="Katayama T."/>
            <person name="Uemura T."/>
            <person name="Hattori Y."/>
        </authorList>
    </citation>
    <scope>NUCLEOTIDE SEQUENCE [LARGE SCALE GENOMIC DNA]</scope>
    <source>
        <strain evidence="3 4">SB-73</strain>
    </source>
</reference>
<dbReference type="InterPro" id="IPR007720">
    <property type="entry name" value="PigQ/GPI1"/>
</dbReference>
<feature type="compositionally biased region" description="Low complexity" evidence="1">
    <location>
        <begin position="331"/>
        <end position="366"/>
    </location>
</feature>
<feature type="compositionally biased region" description="Low complexity" evidence="1">
    <location>
        <begin position="159"/>
        <end position="177"/>
    </location>
</feature>
<organism evidence="3 4">
    <name type="scientific">Starmerella bacillaris</name>
    <name type="common">Yeast</name>
    <name type="synonym">Candida zemplinina</name>
    <dbReference type="NCBI Taxonomy" id="1247836"/>
    <lineage>
        <taxon>Eukaryota</taxon>
        <taxon>Fungi</taxon>
        <taxon>Dikarya</taxon>
        <taxon>Ascomycota</taxon>
        <taxon>Saccharomycotina</taxon>
        <taxon>Dipodascomycetes</taxon>
        <taxon>Dipodascales</taxon>
        <taxon>Trichomonascaceae</taxon>
        <taxon>Starmerella</taxon>
    </lineage>
</organism>
<dbReference type="GO" id="GO:0005783">
    <property type="term" value="C:endoplasmic reticulum"/>
    <property type="evidence" value="ECO:0007669"/>
    <property type="project" value="TreeGrafter"/>
</dbReference>